<reference evidence="1 2" key="1">
    <citation type="journal article" date="2022" name="G3 (Bethesda)">
        <title>Whole-genome sequence and methylome profiling of the almond [Prunus dulcis (Mill.) D.A. Webb] cultivar 'Nonpareil'.</title>
        <authorList>
            <person name="D'Amico-Willman K.M."/>
            <person name="Ouma W.Z."/>
            <person name="Meulia T."/>
            <person name="Sideli G.M."/>
            <person name="Gradziel T.M."/>
            <person name="Fresnedo-Ramirez J."/>
        </authorList>
    </citation>
    <scope>NUCLEOTIDE SEQUENCE [LARGE SCALE GENOMIC DNA]</scope>
    <source>
        <strain evidence="1">Clone GOH B32 T37-40</strain>
    </source>
</reference>
<dbReference type="Gene3D" id="1.10.10.10">
    <property type="entry name" value="Winged helix-like DNA-binding domain superfamily/Winged helix DNA-binding domain"/>
    <property type="match status" value="1"/>
</dbReference>
<accession>A0AAD4VE06</accession>
<dbReference type="AlphaFoldDB" id="A0AAD4VE06"/>
<sequence length="103" mass="12290">MKSILLLSFNDLPYRLKQCFLYCSLFPEDEERYRECQKACKMHDLMREIAMSTAEKKSFVSFLMGVKQWKKLGPSVCQFKQLMEKLDHAKIWRVSQLIVCQMN</sequence>
<evidence type="ECO:0000313" key="2">
    <source>
        <dbReference type="Proteomes" id="UP001054821"/>
    </source>
</evidence>
<dbReference type="Proteomes" id="UP001054821">
    <property type="component" value="Chromosome 6"/>
</dbReference>
<dbReference type="EMBL" id="JAJFAZ020000006">
    <property type="protein sequence ID" value="KAI5323163.1"/>
    <property type="molecule type" value="Genomic_DNA"/>
</dbReference>
<proteinExistence type="predicted"/>
<dbReference type="InterPro" id="IPR036388">
    <property type="entry name" value="WH-like_DNA-bd_sf"/>
</dbReference>
<keyword evidence="2" id="KW-1185">Reference proteome</keyword>
<protein>
    <submittedName>
        <fullName evidence="1">Uncharacterized protein</fullName>
    </submittedName>
</protein>
<evidence type="ECO:0000313" key="1">
    <source>
        <dbReference type="EMBL" id="KAI5323163.1"/>
    </source>
</evidence>
<name>A0AAD4VE06_PRUDU</name>
<comment type="caution">
    <text evidence="1">The sequence shown here is derived from an EMBL/GenBank/DDBJ whole genome shotgun (WGS) entry which is preliminary data.</text>
</comment>
<organism evidence="1 2">
    <name type="scientific">Prunus dulcis</name>
    <name type="common">Almond</name>
    <name type="synonym">Amygdalus dulcis</name>
    <dbReference type="NCBI Taxonomy" id="3755"/>
    <lineage>
        <taxon>Eukaryota</taxon>
        <taxon>Viridiplantae</taxon>
        <taxon>Streptophyta</taxon>
        <taxon>Embryophyta</taxon>
        <taxon>Tracheophyta</taxon>
        <taxon>Spermatophyta</taxon>
        <taxon>Magnoliopsida</taxon>
        <taxon>eudicotyledons</taxon>
        <taxon>Gunneridae</taxon>
        <taxon>Pentapetalae</taxon>
        <taxon>rosids</taxon>
        <taxon>fabids</taxon>
        <taxon>Rosales</taxon>
        <taxon>Rosaceae</taxon>
        <taxon>Amygdaloideae</taxon>
        <taxon>Amygdaleae</taxon>
        <taxon>Prunus</taxon>
    </lineage>
</organism>
<gene>
    <name evidence="1" type="ORF">L3X38_032235</name>
</gene>